<keyword evidence="1" id="KW-0547">Nucleotide-binding</keyword>
<accession>A0ABS6FSR0</accession>
<gene>
    <name evidence="1" type="ORF">KQJ23_15670</name>
</gene>
<organism evidence="1 2">
    <name type="scientific">Paenibacillus brevis</name>
    <dbReference type="NCBI Taxonomy" id="2841508"/>
    <lineage>
        <taxon>Bacteria</taxon>
        <taxon>Bacillati</taxon>
        <taxon>Bacillota</taxon>
        <taxon>Bacilli</taxon>
        <taxon>Bacillales</taxon>
        <taxon>Paenibacillaceae</taxon>
        <taxon>Paenibacillus</taxon>
    </lineage>
</organism>
<keyword evidence="1" id="KW-0067">ATP-binding</keyword>
<proteinExistence type="predicted"/>
<reference evidence="1 2" key="1">
    <citation type="submission" date="2021-06" db="EMBL/GenBank/DDBJ databases">
        <authorList>
            <person name="Sun Q."/>
            <person name="Li D."/>
        </authorList>
    </citation>
    <scope>NUCLEOTIDE SEQUENCE [LARGE SCALE GENOMIC DNA]</scope>
    <source>
        <strain evidence="1 2">MSJ-6</strain>
    </source>
</reference>
<protein>
    <submittedName>
        <fullName evidence="1">ATP-binding protein</fullName>
    </submittedName>
</protein>
<keyword evidence="2" id="KW-1185">Reference proteome</keyword>
<dbReference type="RefSeq" id="WP_216479822.1">
    <property type="nucleotide sequence ID" value="NZ_JAHLQJ010000013.1"/>
</dbReference>
<evidence type="ECO:0000313" key="1">
    <source>
        <dbReference type="EMBL" id="MBU5673267.1"/>
    </source>
</evidence>
<sequence>MDVLLPSMLNRTTMYDLINSVLDTDKEPRSGNINFLFHDLFFIEPVGVTVLSNITNLLANKNVRVTYTYPPIDIFSKKQALCFLDDSQYFKQYTGVAVRPYASIRGTTIPLELVSIRASYQWFDKVMYWLAGRISVTVESLANIKMCLQEVFNNINDHSTQSIGSAFIQHYPNKNRVSIAISDFGVGIPFNIQGVYPFLNDALALEKSIEQGFSTKSSPRNRGAGLDTLIYNVVKNNQGYVYIHSNYGILKCKPTENNSITLESELTPVFYPGTLIEVILRTDTIENIEINEEEFEW</sequence>
<comment type="caution">
    <text evidence="1">The sequence shown here is derived from an EMBL/GenBank/DDBJ whole genome shotgun (WGS) entry which is preliminary data.</text>
</comment>
<dbReference type="Proteomes" id="UP000743001">
    <property type="component" value="Unassembled WGS sequence"/>
</dbReference>
<dbReference type="EMBL" id="JAHLQJ010000013">
    <property type="protein sequence ID" value="MBU5673267.1"/>
    <property type="molecule type" value="Genomic_DNA"/>
</dbReference>
<dbReference type="GO" id="GO:0005524">
    <property type="term" value="F:ATP binding"/>
    <property type="evidence" value="ECO:0007669"/>
    <property type="project" value="UniProtKB-KW"/>
</dbReference>
<name>A0ABS6FSR0_9BACL</name>
<evidence type="ECO:0000313" key="2">
    <source>
        <dbReference type="Proteomes" id="UP000743001"/>
    </source>
</evidence>